<dbReference type="RefSeq" id="XP_024335406.1">
    <property type="nucleotide sequence ID" value="XM_024479728.1"/>
</dbReference>
<dbReference type="Gene3D" id="2.40.110.10">
    <property type="entry name" value="Butyryl-CoA Dehydrogenase, subunit A, domain 2"/>
    <property type="match status" value="1"/>
</dbReference>
<dbReference type="Pfam" id="PF22924">
    <property type="entry name" value="ACOX_C_alpha1"/>
    <property type="match status" value="1"/>
</dbReference>
<dbReference type="Gene3D" id="1.20.140.10">
    <property type="entry name" value="Butyryl-CoA Dehydrogenase, subunit A, domain 3"/>
    <property type="match status" value="1"/>
</dbReference>
<accession>A0A1X6MR09</accession>
<dbReference type="PANTHER" id="PTHR10909:SF382">
    <property type="entry name" value="ACYL-COENZYME A OXIDASE"/>
    <property type="match status" value="1"/>
</dbReference>
<dbReference type="PANTHER" id="PTHR10909">
    <property type="entry name" value="ELECTRON TRANSPORT OXIDOREDUCTASE"/>
    <property type="match status" value="1"/>
</dbReference>
<sequence length="590" mass="65437">MRPTYHLAHTPLFQPHTKDIPLQHRARISYERAKQVAKAYALTPADILTLSHKFWQLHSDPIFGVDGAAATLLTLQYNCCAGTLAMFAPEQPAIDDILRLVLAYEVIGMFCLTEVGHGLDVIHMETTATLLENGEFDLHTPLERAAKYMPPTAPVGIPCIAIVFARAIIRGEDCGIKPFVVDINDGYRMAPGVTCKLLPQRGGARPFNHSLTYFNHVRLPYSALLGTADKPEDARMAFFYSISRVAVGTIALGSFGPPALRVASTIAARYSMRRTVVDPDGRRKPIIEFRTQKTPIITALAQSFVLDAMHARAIALFRDVSADFRVRHAMAAIHKVTMIQHAQAANLMLGDRCGAQGLFEVNQITAIHSDMRGSAIAEGDLLGISIRFATELLLQRYSMPATDDPTGFLAKHEEGIFTELRAALVCMKHHRSDDFDRMVLPECFNLIQAIGHRMAYDAAVAAKLDRCLIDMYVASCVKLDSAWYVENLGLSRKDQREMENRAVDAIYPRLEEFLGRMDVSRYITAPIVSEERWNTFVARLPTFSNSGENQCDASESGIEDDAGGPLYINLYAQDAEFGRHVLGTVPKSRL</sequence>
<dbReference type="GO" id="GO:0005777">
    <property type="term" value="C:peroxisome"/>
    <property type="evidence" value="ECO:0007669"/>
    <property type="project" value="InterPro"/>
</dbReference>
<dbReference type="SUPFAM" id="SSF47203">
    <property type="entry name" value="Acyl-CoA dehydrogenase C-terminal domain-like"/>
    <property type="match status" value="1"/>
</dbReference>
<dbReference type="OrthoDB" id="538336at2759"/>
<dbReference type="InterPro" id="IPR046373">
    <property type="entry name" value="Acyl-CoA_Oxase/DH_mid-dom_sf"/>
</dbReference>
<evidence type="ECO:0000313" key="2">
    <source>
        <dbReference type="EMBL" id="OSX58612.1"/>
    </source>
</evidence>
<dbReference type="EMBL" id="KZ110604">
    <property type="protein sequence ID" value="OSX58612.1"/>
    <property type="molecule type" value="Genomic_DNA"/>
</dbReference>
<dbReference type="SUPFAM" id="SSF56645">
    <property type="entry name" value="Acyl-CoA dehydrogenase NM domain-like"/>
    <property type="match status" value="1"/>
</dbReference>
<dbReference type="InterPro" id="IPR036250">
    <property type="entry name" value="AcylCo_DH-like_C"/>
</dbReference>
<dbReference type="GO" id="GO:0071949">
    <property type="term" value="F:FAD binding"/>
    <property type="evidence" value="ECO:0007669"/>
    <property type="project" value="InterPro"/>
</dbReference>
<dbReference type="GO" id="GO:0055088">
    <property type="term" value="P:lipid homeostasis"/>
    <property type="evidence" value="ECO:0007669"/>
    <property type="project" value="TreeGrafter"/>
</dbReference>
<protein>
    <recommendedName>
        <fullName evidence="1">Acyl-CoA oxidase C-alpha1 domain-containing protein</fullName>
    </recommendedName>
</protein>
<dbReference type="InterPro" id="IPR009100">
    <property type="entry name" value="AcylCoA_DH/oxidase_NM_dom_sf"/>
</dbReference>
<gene>
    <name evidence="2" type="ORF">POSPLADRAFT_1049358</name>
</gene>
<evidence type="ECO:0000313" key="3">
    <source>
        <dbReference type="Proteomes" id="UP000194127"/>
    </source>
</evidence>
<keyword evidence="3" id="KW-1185">Reference proteome</keyword>
<organism evidence="2 3">
    <name type="scientific">Postia placenta MAD-698-R-SB12</name>
    <dbReference type="NCBI Taxonomy" id="670580"/>
    <lineage>
        <taxon>Eukaryota</taxon>
        <taxon>Fungi</taxon>
        <taxon>Dikarya</taxon>
        <taxon>Basidiomycota</taxon>
        <taxon>Agaricomycotina</taxon>
        <taxon>Agaricomycetes</taxon>
        <taxon>Polyporales</taxon>
        <taxon>Adustoporiaceae</taxon>
        <taxon>Rhodonia</taxon>
    </lineage>
</organism>
<dbReference type="GO" id="GO:0005504">
    <property type="term" value="F:fatty acid binding"/>
    <property type="evidence" value="ECO:0007669"/>
    <property type="project" value="TreeGrafter"/>
</dbReference>
<feature type="domain" description="Acyl-CoA oxidase C-alpha1" evidence="1">
    <location>
        <begin position="260"/>
        <end position="382"/>
    </location>
</feature>
<dbReference type="GO" id="GO:0033540">
    <property type="term" value="P:fatty acid beta-oxidation using acyl-CoA oxidase"/>
    <property type="evidence" value="ECO:0007669"/>
    <property type="project" value="TreeGrafter"/>
</dbReference>
<dbReference type="InterPro" id="IPR055060">
    <property type="entry name" value="ACOX_C_alpha1"/>
</dbReference>
<dbReference type="AlphaFoldDB" id="A0A1X6MR09"/>
<dbReference type="GO" id="GO:0003997">
    <property type="term" value="F:acyl-CoA oxidase activity"/>
    <property type="evidence" value="ECO:0007669"/>
    <property type="project" value="InterPro"/>
</dbReference>
<dbReference type="InterPro" id="IPR012258">
    <property type="entry name" value="Acyl-CoA_oxidase"/>
</dbReference>
<reference evidence="2 3" key="1">
    <citation type="submission" date="2017-04" db="EMBL/GenBank/DDBJ databases">
        <title>Genome Sequence of the Model Brown-Rot Fungus Postia placenta SB12.</title>
        <authorList>
            <consortium name="DOE Joint Genome Institute"/>
            <person name="Gaskell J."/>
            <person name="Kersten P."/>
            <person name="Larrondo L.F."/>
            <person name="Canessa P."/>
            <person name="Martinez D."/>
            <person name="Hibbett D."/>
            <person name="Schmoll M."/>
            <person name="Kubicek C.P."/>
            <person name="Martinez A.T."/>
            <person name="Yadav J."/>
            <person name="Master E."/>
            <person name="Magnuson J.K."/>
            <person name="James T."/>
            <person name="Yaver D."/>
            <person name="Berka R."/>
            <person name="Labutti K."/>
            <person name="Lipzen A."/>
            <person name="Aerts A."/>
            <person name="Barry K."/>
            <person name="Henrissat B."/>
            <person name="Blanchette R."/>
            <person name="Grigoriev I."/>
            <person name="Cullen D."/>
        </authorList>
    </citation>
    <scope>NUCLEOTIDE SEQUENCE [LARGE SCALE GENOMIC DNA]</scope>
    <source>
        <strain evidence="2 3">MAD-698-R-SB12</strain>
    </source>
</reference>
<dbReference type="Proteomes" id="UP000194127">
    <property type="component" value="Unassembled WGS sequence"/>
</dbReference>
<dbReference type="STRING" id="670580.A0A1X6MR09"/>
<proteinExistence type="predicted"/>
<name>A0A1X6MR09_9APHY</name>
<dbReference type="GeneID" id="36324678"/>
<evidence type="ECO:0000259" key="1">
    <source>
        <dbReference type="Pfam" id="PF22924"/>
    </source>
</evidence>